<dbReference type="EMBL" id="MVBN01000004">
    <property type="protein sequence ID" value="OOK74478.1"/>
    <property type="molecule type" value="Genomic_DNA"/>
</dbReference>
<protein>
    <submittedName>
        <fullName evidence="1">AMP-binding enzyme domain protein</fullName>
    </submittedName>
</protein>
<gene>
    <name evidence="1" type="ORF">BZL29_4267</name>
</gene>
<reference evidence="1 2" key="1">
    <citation type="submission" date="2017-02" db="EMBL/GenBank/DDBJ databases">
        <title>Complete genome sequences of Mycobacterium kansasii strains isolated from rhesus macaques.</title>
        <authorList>
            <person name="Panda A."/>
            <person name="Nagaraj S."/>
            <person name="Zhao X."/>
            <person name="Tettelin H."/>
            <person name="Detolla L.J."/>
        </authorList>
    </citation>
    <scope>NUCLEOTIDE SEQUENCE [LARGE SCALE GENOMIC DNA]</scope>
    <source>
        <strain evidence="1 2">11-3469</strain>
    </source>
</reference>
<sequence>MNNGTYTAPSRQVAKMVTTRSTLLPINVATRSPRRTPAARKACAERWDAVASSPNVMDTDPPSPTTVNAMRWAGWRSQSNHATSACASENCSRSSSTRCREFIRSPSGYILTYNSTH</sequence>
<evidence type="ECO:0000313" key="2">
    <source>
        <dbReference type="Proteomes" id="UP000188532"/>
    </source>
</evidence>
<accession>A0A1V3X5T8</accession>
<dbReference type="AlphaFoldDB" id="A0A1V3X5T8"/>
<name>A0A1V3X5T8_MYCKA</name>
<proteinExistence type="predicted"/>
<comment type="caution">
    <text evidence="1">The sequence shown here is derived from an EMBL/GenBank/DDBJ whole genome shotgun (WGS) entry which is preliminary data.</text>
</comment>
<evidence type="ECO:0000313" key="1">
    <source>
        <dbReference type="EMBL" id="OOK74478.1"/>
    </source>
</evidence>
<organism evidence="1 2">
    <name type="scientific">Mycobacterium kansasii</name>
    <dbReference type="NCBI Taxonomy" id="1768"/>
    <lineage>
        <taxon>Bacteria</taxon>
        <taxon>Bacillati</taxon>
        <taxon>Actinomycetota</taxon>
        <taxon>Actinomycetes</taxon>
        <taxon>Mycobacteriales</taxon>
        <taxon>Mycobacteriaceae</taxon>
        <taxon>Mycobacterium</taxon>
    </lineage>
</organism>
<dbReference type="Proteomes" id="UP000188532">
    <property type="component" value="Unassembled WGS sequence"/>
</dbReference>